<organism evidence="3 4">
    <name type="scientific">Nocardiopsis tropica</name>
    <dbReference type="NCBI Taxonomy" id="109330"/>
    <lineage>
        <taxon>Bacteria</taxon>
        <taxon>Bacillati</taxon>
        <taxon>Actinomycetota</taxon>
        <taxon>Actinomycetes</taxon>
        <taxon>Streptosporangiales</taxon>
        <taxon>Nocardiopsidaceae</taxon>
        <taxon>Nocardiopsis</taxon>
    </lineage>
</organism>
<evidence type="ECO:0000313" key="3">
    <source>
        <dbReference type="EMBL" id="MEE2049654.1"/>
    </source>
</evidence>
<dbReference type="Proteomes" id="UP001348641">
    <property type="component" value="Unassembled WGS sequence"/>
</dbReference>
<reference evidence="3 4" key="1">
    <citation type="submission" date="2023-07" db="EMBL/GenBank/DDBJ databases">
        <authorList>
            <person name="Girao M."/>
            <person name="Carvalho M.F."/>
        </authorList>
    </citation>
    <scope>NUCLEOTIDE SEQUENCE [LARGE SCALE GENOMIC DNA]</scope>
    <source>
        <strain evidence="3 4">66/93</strain>
    </source>
</reference>
<proteinExistence type="predicted"/>
<keyword evidence="2" id="KW-0732">Signal</keyword>
<dbReference type="EMBL" id="JAUUCC010000006">
    <property type="protein sequence ID" value="MEE2049654.1"/>
    <property type="molecule type" value="Genomic_DNA"/>
</dbReference>
<evidence type="ECO:0000256" key="2">
    <source>
        <dbReference type="SAM" id="SignalP"/>
    </source>
</evidence>
<feature type="chain" id="PRO_5045254851" evidence="2">
    <location>
        <begin position="34"/>
        <end position="142"/>
    </location>
</feature>
<protein>
    <submittedName>
        <fullName evidence="3">Uncharacterized protein</fullName>
    </submittedName>
</protein>
<evidence type="ECO:0000256" key="1">
    <source>
        <dbReference type="SAM" id="Phobius"/>
    </source>
</evidence>
<comment type="caution">
    <text evidence="3">The sequence shown here is derived from an EMBL/GenBank/DDBJ whole genome shotgun (WGS) entry which is preliminary data.</text>
</comment>
<gene>
    <name evidence="3" type="ORF">Q8A49_04015</name>
</gene>
<dbReference type="RefSeq" id="WP_330156916.1">
    <property type="nucleotide sequence ID" value="NZ_BAAAJA010000005.1"/>
</dbReference>
<accession>A0ABU7KK41</accession>
<keyword evidence="1" id="KW-0472">Membrane</keyword>
<name>A0ABU7KK41_9ACTN</name>
<keyword evidence="1" id="KW-1133">Transmembrane helix</keyword>
<feature type="signal peptide" evidence="2">
    <location>
        <begin position="1"/>
        <end position="33"/>
    </location>
</feature>
<evidence type="ECO:0000313" key="4">
    <source>
        <dbReference type="Proteomes" id="UP001348641"/>
    </source>
</evidence>
<sequence>MRVTTTSLKRHGLAALLLVFGVLFHMLCSAGHAAEASEAALGSATATPTTVQPQADADPAAASPHVHLAGGTHDCGGAADASADPRGSAPTLQALLLAVGLAVLIALWAPRLPAYIRPAAQGRRARRRNAAPLLLALCVWRI</sequence>
<keyword evidence="1" id="KW-0812">Transmembrane</keyword>
<feature type="transmembrane region" description="Helical" evidence="1">
    <location>
        <begin position="92"/>
        <end position="109"/>
    </location>
</feature>